<evidence type="ECO:0000259" key="1">
    <source>
        <dbReference type="Pfam" id="PF07143"/>
    </source>
</evidence>
<dbReference type="RefSeq" id="WP_200388260.1">
    <property type="nucleotide sequence ID" value="NZ_NRSD01000012.1"/>
</dbReference>
<evidence type="ECO:0000313" key="2">
    <source>
        <dbReference type="EMBL" id="MBK1645459.1"/>
    </source>
</evidence>
<gene>
    <name evidence="2" type="ORF">CKO25_12545</name>
</gene>
<dbReference type="SUPFAM" id="SSF159245">
    <property type="entry name" value="AttH-like"/>
    <property type="match status" value="1"/>
</dbReference>
<protein>
    <recommendedName>
        <fullName evidence="1">AttH domain-containing protein</fullName>
    </recommendedName>
</protein>
<organism evidence="2 3">
    <name type="scientific">Thiocapsa imhoffii</name>
    <dbReference type="NCBI Taxonomy" id="382777"/>
    <lineage>
        <taxon>Bacteria</taxon>
        <taxon>Pseudomonadati</taxon>
        <taxon>Pseudomonadota</taxon>
        <taxon>Gammaproteobacteria</taxon>
        <taxon>Chromatiales</taxon>
        <taxon>Chromatiaceae</taxon>
        <taxon>Thiocapsa</taxon>
    </lineage>
</organism>
<dbReference type="AlphaFoldDB" id="A0A9X0WJH4"/>
<evidence type="ECO:0000313" key="3">
    <source>
        <dbReference type="Proteomes" id="UP001138802"/>
    </source>
</evidence>
<proteinExistence type="predicted"/>
<feature type="domain" description="AttH" evidence="1">
    <location>
        <begin position="73"/>
        <end position="248"/>
    </location>
</feature>
<dbReference type="InterPro" id="IPR023374">
    <property type="entry name" value="AttH-like_dom_sf"/>
</dbReference>
<dbReference type="PANTHER" id="PTHR38591">
    <property type="entry name" value="HYDROLASE"/>
    <property type="match status" value="1"/>
</dbReference>
<dbReference type="Pfam" id="PF17186">
    <property type="entry name" value="Lipocalin_9"/>
    <property type="match status" value="1"/>
</dbReference>
<sequence length="388" mass="41925">MKGLVALLFGLLFIAGGFLLWLQSDPVTAPSPGFDPLLQALLEVDPDAFEAPITSDPLLFPRDHAPHLGVRSEIWNLVGQLVDEDGHAYPFQFSLLRFALRPGAAERTSSWATTAVMLSGLRLYEPDRSRIRVRTAERLERDALGLAGGESVPARVWVADWSLTLASSEATGTHLTLNAAGEDLGLALELSGSIAPIALGELGLFGREGGAGFQGYLLPRLSLQGRLTRDSETVPVQGQAWLEHGWGNLIGGTGPVGLDRIALQLTPDQELICLQLRRLDGTGTPIPSCALIREDGGVQRFQRREILLEPRGRWRSAGSGFQFPVAWRLAIPLLELELTLDPLVKDQESAGPLPLWSGAVRVAGRQQGVPIQGRGWVEVSAESVTEPD</sequence>
<keyword evidence="3" id="KW-1185">Reference proteome</keyword>
<accession>A0A9X0WJH4</accession>
<dbReference type="Gene3D" id="2.40.370.10">
    <property type="entry name" value="AttH-like domain"/>
    <property type="match status" value="2"/>
</dbReference>
<dbReference type="Proteomes" id="UP001138802">
    <property type="component" value="Unassembled WGS sequence"/>
</dbReference>
<reference evidence="2 3" key="1">
    <citation type="journal article" date="2020" name="Microorganisms">
        <title>Osmotic Adaptation and Compatible Solute Biosynthesis of Phototrophic Bacteria as Revealed from Genome Analyses.</title>
        <authorList>
            <person name="Imhoff J.F."/>
            <person name="Rahn T."/>
            <person name="Kunzel S."/>
            <person name="Keller A."/>
            <person name="Neulinger S.C."/>
        </authorList>
    </citation>
    <scope>NUCLEOTIDE SEQUENCE [LARGE SCALE GENOMIC DNA]</scope>
    <source>
        <strain evidence="2 3">DSM 21303</strain>
    </source>
</reference>
<dbReference type="InterPro" id="IPR010791">
    <property type="entry name" value="AttH_dom"/>
</dbReference>
<dbReference type="Pfam" id="PF07143">
    <property type="entry name" value="CrtC"/>
    <property type="match status" value="1"/>
</dbReference>
<name>A0A9X0WJH4_9GAMM</name>
<comment type="caution">
    <text evidence="2">The sequence shown here is derived from an EMBL/GenBank/DDBJ whole genome shotgun (WGS) entry which is preliminary data.</text>
</comment>
<dbReference type="PANTHER" id="PTHR38591:SF1">
    <property type="entry name" value="BLL1000 PROTEIN"/>
    <property type="match status" value="1"/>
</dbReference>
<dbReference type="EMBL" id="NRSD01000012">
    <property type="protein sequence ID" value="MBK1645459.1"/>
    <property type="molecule type" value="Genomic_DNA"/>
</dbReference>